<dbReference type="InterPro" id="IPR001516">
    <property type="entry name" value="Proton_antipo_N"/>
</dbReference>
<accession>A0A1N7NGN7</accession>
<feature type="transmembrane region" description="Helical" evidence="8">
    <location>
        <begin position="321"/>
        <end position="342"/>
    </location>
</feature>
<evidence type="ECO:0000259" key="10">
    <source>
        <dbReference type="Pfam" id="PF00662"/>
    </source>
</evidence>
<keyword evidence="12" id="KW-1185">Reference proteome</keyword>
<evidence type="ECO:0000256" key="7">
    <source>
        <dbReference type="RuleBase" id="RU000320"/>
    </source>
</evidence>
<sequence>MSDLLTTLNPLALVLCLPLVGALLIVLCHRRPNLREAVTLATAAALLLAVLHVLGLYVQGAHPTLTLAPMLGSLSLSLNLEPLGMLFMLVASALWVVNSIYSIGYMRANHEQNQTRFYLCFALAIAFTMGLAMSANLLTLFVFYELLTLSTYPLVTHSGTPEARKGGRIYLGILLTSSIGMLMLAIVWTWASTGTLDFRPGGILAGHIGGVQTGLLLMLFMFGTGKAALMPLHRWLPAAMVAPTPVSALLHAVAVVKAGVFTVVKVVVYVFGPTLLQSQGAATWLVWVAGASILLASTIALKQDHLKRRLAYSTISQLSYVTLAAAILAPLSLVGAALHIAAHAFGKITLFFAAGAIHTAAHKDYVSQLNGIGRRMPWTMGAFAIGALSMIGLPPTAGFLSKWFILQGAWQSGLWGVVVVLALSTLLNAGYFLPILYRAFFKAEDAPAAHGHHHPAAHVPVHDHGEAPFPMVLALCLTAAGTLALFLFPDGPLSLAQAMLGGPR</sequence>
<feature type="transmembrane region" description="Helical" evidence="8">
    <location>
        <begin position="141"/>
        <end position="157"/>
    </location>
</feature>
<dbReference type="PANTHER" id="PTHR42703">
    <property type="entry name" value="NADH DEHYDROGENASE"/>
    <property type="match status" value="1"/>
</dbReference>
<dbReference type="Proteomes" id="UP000185678">
    <property type="component" value="Unassembled WGS sequence"/>
</dbReference>
<feature type="transmembrane region" description="Helical" evidence="8">
    <location>
        <begin position="203"/>
        <end position="225"/>
    </location>
</feature>
<protein>
    <submittedName>
        <fullName evidence="11">Multisubunit sodium/proton antiporter, MrpD subunit</fullName>
    </submittedName>
</protein>
<feature type="transmembrane region" description="Helical" evidence="8">
    <location>
        <begin position="412"/>
        <end position="433"/>
    </location>
</feature>
<feature type="transmembrane region" description="Helical" evidence="8">
    <location>
        <begin position="284"/>
        <end position="301"/>
    </location>
</feature>
<dbReference type="AlphaFoldDB" id="A0A1N7NGN7"/>
<dbReference type="GO" id="GO:0005886">
    <property type="term" value="C:plasma membrane"/>
    <property type="evidence" value="ECO:0007669"/>
    <property type="project" value="UniProtKB-SubCell"/>
</dbReference>
<keyword evidence="4 7" id="KW-0812">Transmembrane</keyword>
<organism evidence="11 12">
    <name type="scientific">Insolitispirillum peregrinum</name>
    <dbReference type="NCBI Taxonomy" id="80876"/>
    <lineage>
        <taxon>Bacteria</taxon>
        <taxon>Pseudomonadati</taxon>
        <taxon>Pseudomonadota</taxon>
        <taxon>Alphaproteobacteria</taxon>
        <taxon>Rhodospirillales</taxon>
        <taxon>Novispirillaceae</taxon>
        <taxon>Insolitispirillum</taxon>
    </lineage>
</organism>
<evidence type="ECO:0000259" key="9">
    <source>
        <dbReference type="Pfam" id="PF00361"/>
    </source>
</evidence>
<dbReference type="RefSeq" id="WP_076401047.1">
    <property type="nucleotide sequence ID" value="NZ_FTOA01000005.1"/>
</dbReference>
<feature type="transmembrane region" description="Helical" evidence="8">
    <location>
        <begin position="246"/>
        <end position="272"/>
    </location>
</feature>
<dbReference type="PANTHER" id="PTHR42703:SF1">
    <property type="entry name" value="NA(+)_H(+) ANTIPORTER SUBUNIT D1"/>
    <property type="match status" value="1"/>
</dbReference>
<evidence type="ECO:0000256" key="3">
    <source>
        <dbReference type="ARBA" id="ARBA00022475"/>
    </source>
</evidence>
<feature type="transmembrane region" description="Helical" evidence="8">
    <location>
        <begin position="40"/>
        <end position="62"/>
    </location>
</feature>
<dbReference type="InterPro" id="IPR050586">
    <property type="entry name" value="CPA3_Na-H_Antiporter_D"/>
</dbReference>
<feature type="domain" description="NADH-Ubiquinone oxidoreductase (complex I) chain 5 N-terminal" evidence="10">
    <location>
        <begin position="73"/>
        <end position="118"/>
    </location>
</feature>
<evidence type="ECO:0000256" key="2">
    <source>
        <dbReference type="ARBA" id="ARBA00005346"/>
    </source>
</evidence>
<dbReference type="InterPro" id="IPR001750">
    <property type="entry name" value="ND/Mrp_TM"/>
</dbReference>
<evidence type="ECO:0000256" key="4">
    <source>
        <dbReference type="ARBA" id="ARBA00022692"/>
    </source>
</evidence>
<evidence type="ECO:0000313" key="12">
    <source>
        <dbReference type="Proteomes" id="UP000185678"/>
    </source>
</evidence>
<feature type="domain" description="NADH:quinone oxidoreductase/Mrp antiporter transmembrane" evidence="9">
    <location>
        <begin position="134"/>
        <end position="426"/>
    </location>
</feature>
<keyword evidence="5 8" id="KW-1133">Transmembrane helix</keyword>
<dbReference type="PRINTS" id="PR01434">
    <property type="entry name" value="NADHDHGNASE5"/>
</dbReference>
<comment type="similarity">
    <text evidence="2">Belongs to the CPA3 antiporters (TC 2.A.63) subunit D family.</text>
</comment>
<keyword evidence="3" id="KW-1003">Cell membrane</keyword>
<evidence type="ECO:0000256" key="5">
    <source>
        <dbReference type="ARBA" id="ARBA00022989"/>
    </source>
</evidence>
<comment type="subcellular location">
    <subcellularLocation>
        <location evidence="1">Cell membrane</location>
        <topology evidence="1">Multi-pass membrane protein</topology>
    </subcellularLocation>
    <subcellularLocation>
        <location evidence="7">Membrane</location>
        <topology evidence="7">Multi-pass membrane protein</topology>
    </subcellularLocation>
</comment>
<feature type="transmembrane region" description="Helical" evidence="8">
    <location>
        <begin position="378"/>
        <end position="400"/>
    </location>
</feature>
<dbReference type="OrthoDB" id="9811798at2"/>
<dbReference type="Pfam" id="PF00662">
    <property type="entry name" value="Proton_antipo_N"/>
    <property type="match status" value="1"/>
</dbReference>
<feature type="transmembrane region" description="Helical" evidence="8">
    <location>
        <begin position="117"/>
        <end position="135"/>
    </location>
</feature>
<evidence type="ECO:0000313" key="11">
    <source>
        <dbReference type="EMBL" id="SIS97480.1"/>
    </source>
</evidence>
<evidence type="ECO:0000256" key="8">
    <source>
        <dbReference type="SAM" id="Phobius"/>
    </source>
</evidence>
<feature type="transmembrane region" description="Helical" evidence="8">
    <location>
        <begin position="82"/>
        <end position="105"/>
    </location>
</feature>
<feature type="transmembrane region" description="Helical" evidence="8">
    <location>
        <begin position="6"/>
        <end position="28"/>
    </location>
</feature>
<dbReference type="Pfam" id="PF00361">
    <property type="entry name" value="Proton_antipo_M"/>
    <property type="match status" value="1"/>
</dbReference>
<evidence type="ECO:0000256" key="6">
    <source>
        <dbReference type="ARBA" id="ARBA00023136"/>
    </source>
</evidence>
<feature type="transmembrane region" description="Helical" evidence="8">
    <location>
        <begin position="169"/>
        <end position="191"/>
    </location>
</feature>
<name>A0A1N7NGN7_9PROT</name>
<feature type="transmembrane region" description="Helical" evidence="8">
    <location>
        <begin position="469"/>
        <end position="488"/>
    </location>
</feature>
<reference evidence="11 12" key="1">
    <citation type="submission" date="2017-01" db="EMBL/GenBank/DDBJ databases">
        <authorList>
            <person name="Mah S.A."/>
            <person name="Swanson W.J."/>
            <person name="Moy G.W."/>
            <person name="Vacquier V.D."/>
        </authorList>
    </citation>
    <scope>NUCLEOTIDE SEQUENCE [LARGE SCALE GENOMIC DNA]</scope>
    <source>
        <strain evidence="11 12">DSM 11589</strain>
    </source>
</reference>
<dbReference type="EMBL" id="FTOA01000005">
    <property type="protein sequence ID" value="SIS97480.1"/>
    <property type="molecule type" value="Genomic_DNA"/>
</dbReference>
<proteinExistence type="inferred from homology"/>
<keyword evidence="6 8" id="KW-0472">Membrane</keyword>
<evidence type="ECO:0000256" key="1">
    <source>
        <dbReference type="ARBA" id="ARBA00004651"/>
    </source>
</evidence>
<gene>
    <name evidence="11" type="ORF">SAMN05421779_105109</name>
</gene>
<dbReference type="STRING" id="80876.SAMN05421779_105109"/>